<dbReference type="SUPFAM" id="SSF56925">
    <property type="entry name" value="OMPA-like"/>
    <property type="match status" value="1"/>
</dbReference>
<evidence type="ECO:0000259" key="3">
    <source>
        <dbReference type="Pfam" id="PF13505"/>
    </source>
</evidence>
<dbReference type="Proteomes" id="UP001447842">
    <property type="component" value="Chromosome"/>
</dbReference>
<dbReference type="RefSeq" id="WP_345969335.1">
    <property type="nucleotide sequence ID" value="NZ_CP147920.1"/>
</dbReference>
<evidence type="ECO:0000313" key="4">
    <source>
        <dbReference type="EMBL" id="XAU14259.1"/>
    </source>
</evidence>
<evidence type="ECO:0000256" key="2">
    <source>
        <dbReference type="SAM" id="SignalP"/>
    </source>
</evidence>
<feature type="domain" description="Outer membrane protein beta-barrel" evidence="3">
    <location>
        <begin position="9"/>
        <end position="156"/>
    </location>
</feature>
<keyword evidence="5" id="KW-1185">Reference proteome</keyword>
<dbReference type="EMBL" id="CP147920">
    <property type="protein sequence ID" value="XAU14259.1"/>
    <property type="molecule type" value="Genomic_DNA"/>
</dbReference>
<dbReference type="InterPro" id="IPR027385">
    <property type="entry name" value="Beta-barrel_OMP"/>
</dbReference>
<keyword evidence="1 2" id="KW-0732">Signal</keyword>
<evidence type="ECO:0000256" key="1">
    <source>
        <dbReference type="ARBA" id="ARBA00022729"/>
    </source>
</evidence>
<reference evidence="4 5" key="1">
    <citation type="submission" date="2024-03" db="EMBL/GenBank/DDBJ databases">
        <title>Sulfurimonas sp. HSL3-1.</title>
        <authorList>
            <person name="Wang S."/>
        </authorList>
    </citation>
    <scope>NUCLEOTIDE SEQUENCE [LARGE SCALE GENOMIC DNA]</scope>
    <source>
        <strain evidence="4 5">HSL3-1</strain>
    </source>
</reference>
<protein>
    <submittedName>
        <fullName evidence="4">Outer membrane beta-barrel protein</fullName>
    </submittedName>
</protein>
<organism evidence="4 5">
    <name type="scientific">Sulfurimonas diazotrophicus</name>
    <dbReference type="NCBI Taxonomy" id="3131939"/>
    <lineage>
        <taxon>Bacteria</taxon>
        <taxon>Pseudomonadati</taxon>
        <taxon>Campylobacterota</taxon>
        <taxon>Epsilonproteobacteria</taxon>
        <taxon>Campylobacterales</taxon>
        <taxon>Sulfurimonadaceae</taxon>
        <taxon>Sulfurimonas</taxon>
    </lineage>
</organism>
<evidence type="ECO:0000313" key="5">
    <source>
        <dbReference type="Proteomes" id="UP001447842"/>
    </source>
</evidence>
<sequence length="169" mass="17859">MMKKIVSVAAAVLLSSSLYAQQQGSNGFYVGAGIGLEAMPKHVDDGVGLAIKGGLELDTVLKNLGVEAELSTSLVAPEISNSNNKIDVTTLGVYATYTIDIPGSAFKVRPKFGLILPNLGDELHSRGDLAISGGIAGMYELNNQLDLYVEYVNTSEAMNNYMIGLAVNF</sequence>
<gene>
    <name evidence="4" type="ORF">WCY31_08315</name>
</gene>
<name>A0ABZ3H7Y3_9BACT</name>
<feature type="signal peptide" evidence="2">
    <location>
        <begin position="1"/>
        <end position="20"/>
    </location>
</feature>
<proteinExistence type="predicted"/>
<dbReference type="Pfam" id="PF13505">
    <property type="entry name" value="OMP_b-brl"/>
    <property type="match status" value="1"/>
</dbReference>
<feature type="chain" id="PRO_5046489238" evidence="2">
    <location>
        <begin position="21"/>
        <end position="169"/>
    </location>
</feature>
<dbReference type="Gene3D" id="2.40.160.20">
    <property type="match status" value="1"/>
</dbReference>
<dbReference type="InterPro" id="IPR011250">
    <property type="entry name" value="OMP/PagP_B-barrel"/>
</dbReference>
<accession>A0ABZ3H7Y3</accession>